<dbReference type="PROSITE" id="PS51257">
    <property type="entry name" value="PROKAR_LIPOPROTEIN"/>
    <property type="match status" value="1"/>
</dbReference>
<evidence type="ECO:0000256" key="1">
    <source>
        <dbReference type="ARBA" id="ARBA00023002"/>
    </source>
</evidence>
<keyword evidence="4" id="KW-1185">Reference proteome</keyword>
<reference evidence="3 4" key="1">
    <citation type="submission" date="2016-10" db="EMBL/GenBank/DDBJ databases">
        <authorList>
            <person name="de Groot N.N."/>
        </authorList>
    </citation>
    <scope>NUCLEOTIDE SEQUENCE [LARGE SCALE GENOMIC DNA]</scope>
    <source>
        <strain evidence="3 4">CGMCC 1.7056</strain>
    </source>
</reference>
<accession>A0A1I1EBL7</accession>
<dbReference type="InterPro" id="IPR050523">
    <property type="entry name" value="AKR_Detox_Biosynth"/>
</dbReference>
<evidence type="ECO:0000313" key="4">
    <source>
        <dbReference type="Proteomes" id="UP000198832"/>
    </source>
</evidence>
<dbReference type="Pfam" id="PF00248">
    <property type="entry name" value="Aldo_ket_red"/>
    <property type="match status" value="1"/>
</dbReference>
<dbReference type="FunFam" id="3.20.20.100:FF:000004">
    <property type="entry name" value="Oxidoreductase, aldo/keto reductase"/>
    <property type="match status" value="1"/>
</dbReference>
<dbReference type="EMBL" id="FOLB01000002">
    <property type="protein sequence ID" value="SFB84511.1"/>
    <property type="molecule type" value="Genomic_DNA"/>
</dbReference>
<dbReference type="Proteomes" id="UP000198832">
    <property type="component" value="Unassembled WGS sequence"/>
</dbReference>
<dbReference type="InterPro" id="IPR023210">
    <property type="entry name" value="NADP_OxRdtase_dom"/>
</dbReference>
<protein>
    <submittedName>
        <fullName evidence="3">Predicted oxidoreductase</fullName>
    </submittedName>
</protein>
<gene>
    <name evidence="3" type="ORF">SAMN04487968_1029</name>
</gene>
<proteinExistence type="predicted"/>
<dbReference type="STRING" id="574651.SAMN04487968_1029"/>
<keyword evidence="1" id="KW-0560">Oxidoreductase</keyword>
<name>A0A1I1EBL7_9ACTN</name>
<evidence type="ECO:0000259" key="2">
    <source>
        <dbReference type="Pfam" id="PF00248"/>
    </source>
</evidence>
<dbReference type="GO" id="GO:0016491">
    <property type="term" value="F:oxidoreductase activity"/>
    <property type="evidence" value="ECO:0007669"/>
    <property type="project" value="UniProtKB-KW"/>
</dbReference>
<dbReference type="PANTHER" id="PTHR43364:SF4">
    <property type="entry name" value="NAD(P)-LINKED OXIDOREDUCTASE SUPERFAMILY PROTEIN"/>
    <property type="match status" value="1"/>
</dbReference>
<sequence>MTYRPLGDSGLIVSTVGVGCNAFSRRVDLDGVKDILSAARDTGVTLLDTADIYGDPQGGSEELLGEALAGQRDHFVLATKFGMDMNGGNGEDFGARGSRRYIRRAVEASLRRLRTDHIDLYQLHRPDPLTPIEETLSALTDLVREGKVLYLGCSNFAGWQIADAAWTSQTSGLEAFVSVQNQYSLLTRDIEDEVIPAAERFGLGVLPFFPLEAGLLTGKYKRGEAAPPGSRFAVEAGRAQWLAEADWDRVEAFERYAAARDLSPLDVAVAGLAAQPGVSSVISGATSGDQVRANAAALRWEPTAEDLAELDEITG</sequence>
<dbReference type="SUPFAM" id="SSF51430">
    <property type="entry name" value="NAD(P)-linked oxidoreductase"/>
    <property type="match status" value="1"/>
</dbReference>
<evidence type="ECO:0000313" key="3">
    <source>
        <dbReference type="EMBL" id="SFB84511.1"/>
    </source>
</evidence>
<dbReference type="GO" id="GO:0005829">
    <property type="term" value="C:cytosol"/>
    <property type="evidence" value="ECO:0007669"/>
    <property type="project" value="TreeGrafter"/>
</dbReference>
<feature type="domain" description="NADP-dependent oxidoreductase" evidence="2">
    <location>
        <begin position="16"/>
        <end position="313"/>
    </location>
</feature>
<dbReference type="InterPro" id="IPR036812">
    <property type="entry name" value="NAD(P)_OxRdtase_dom_sf"/>
</dbReference>
<dbReference type="PANTHER" id="PTHR43364">
    <property type="entry name" value="NADH-SPECIFIC METHYLGLYOXAL REDUCTASE-RELATED"/>
    <property type="match status" value="1"/>
</dbReference>
<organism evidence="3 4">
    <name type="scientific">Nocardioides terrae</name>
    <dbReference type="NCBI Taxonomy" id="574651"/>
    <lineage>
        <taxon>Bacteria</taxon>
        <taxon>Bacillati</taxon>
        <taxon>Actinomycetota</taxon>
        <taxon>Actinomycetes</taxon>
        <taxon>Propionibacteriales</taxon>
        <taxon>Nocardioidaceae</taxon>
        <taxon>Nocardioides</taxon>
    </lineage>
</organism>
<dbReference type="AlphaFoldDB" id="A0A1I1EBL7"/>
<dbReference type="Gene3D" id="3.20.20.100">
    <property type="entry name" value="NADP-dependent oxidoreductase domain"/>
    <property type="match status" value="1"/>
</dbReference>
<dbReference type="RefSeq" id="WP_091120750.1">
    <property type="nucleotide sequence ID" value="NZ_FOLB01000002.1"/>
</dbReference>
<dbReference type="OrthoDB" id="3664926at2"/>